<gene>
    <name evidence="1" type="ORF">AN481_19420</name>
</gene>
<evidence type="ECO:0000313" key="1">
    <source>
        <dbReference type="EMBL" id="OBQ16292.1"/>
    </source>
</evidence>
<dbReference type="Proteomes" id="UP000092382">
    <property type="component" value="Unassembled WGS sequence"/>
</dbReference>
<dbReference type="PROSITE" id="PS51257">
    <property type="entry name" value="PROKAR_LIPOPROTEIN"/>
    <property type="match status" value="1"/>
</dbReference>
<dbReference type="PATRIC" id="fig|1710894.3.peg.1162"/>
<protein>
    <recommendedName>
        <fullName evidence="3">Lipoprotein</fullName>
    </recommendedName>
</protein>
<organism evidence="1 2">
    <name type="scientific">Aphanizomenon flos-aquae LD13</name>
    <dbReference type="NCBI Taxonomy" id="1710894"/>
    <lineage>
        <taxon>Bacteria</taxon>
        <taxon>Bacillati</taxon>
        <taxon>Cyanobacteriota</taxon>
        <taxon>Cyanophyceae</taxon>
        <taxon>Nostocales</taxon>
        <taxon>Aphanizomenonaceae</taxon>
        <taxon>Aphanizomenon</taxon>
    </lineage>
</organism>
<dbReference type="AlphaFoldDB" id="A0A1B7VG34"/>
<sequence length="145" mass="16538">MKIFKQVISLIILSSLILSCSDVWQKKEAKLETSEIESLARIKLPASNQNIQVHTESGIDKLILIRLVLNKKDLNSFLKNAGYVKPLKQGFRPFTSEEFENIAWWNPDDTTEVMGGFLNTQKWASEIMVDISSPNPVIYFKAHDL</sequence>
<dbReference type="EMBL" id="LJOY01000150">
    <property type="protein sequence ID" value="OBQ16292.1"/>
    <property type="molecule type" value="Genomic_DNA"/>
</dbReference>
<evidence type="ECO:0000313" key="2">
    <source>
        <dbReference type="Proteomes" id="UP000092382"/>
    </source>
</evidence>
<proteinExistence type="predicted"/>
<comment type="caution">
    <text evidence="1">The sequence shown here is derived from an EMBL/GenBank/DDBJ whole genome shotgun (WGS) entry which is preliminary data.</text>
</comment>
<accession>A0A1B7VG34</accession>
<dbReference type="STRING" id="1803587.GCA_001593825_03252"/>
<reference evidence="1 2" key="1">
    <citation type="submission" date="2015-09" db="EMBL/GenBank/DDBJ databases">
        <title>Whole genome shotgun sequence assembly of Aphanizomenon flos-aquae UKL13.</title>
        <authorList>
            <person name="Driscoll C."/>
        </authorList>
    </citation>
    <scope>NUCLEOTIDE SEQUENCE [LARGE SCALE GENOMIC DNA]</scope>
    <source>
        <strain evidence="1">MDT13</strain>
    </source>
</reference>
<evidence type="ECO:0008006" key="3">
    <source>
        <dbReference type="Google" id="ProtNLM"/>
    </source>
</evidence>
<name>A0A1B7VG34_APHFL</name>